<sequence>MKSVGESIIRSDSLEKVLGKAIYPDDIEFDDMLYAGVKRSSIAYGKILSINIDEVRRMNDIVEVIDYSMLPSANSHGVIFKDIPTLVKDVVKRVGDCIVLVVAKTKKALKNALDNVKIEYEVYKGSFSIEDSLKEDAPIIGDGSNILYDIKIKKGNMEEGFSKSKFIEENWYNTQMTEHAFLQPECAVANFCEDGTIDIYVATQYPHYDRKEVSRALGLNEESVRVHNAVIGGAFGGREDINPQCHAAIASYITKKPVKVLYSRDESTISHCKRHPMKMYYKTAVDQNGKLCALKAIIYGDTGAYASWGMNVLRKAAVHATGPYEIPNVDIRAMAIYTNNPFCGAMRGFGAAQVPFAMESQMDILAKKLNMNPLKFRYINSFDLGSTTATGQILKSSVGIKKCIEKMATVDKIDLS</sequence>
<dbReference type="SMART" id="SM01008">
    <property type="entry name" value="Ald_Xan_dh_C"/>
    <property type="match status" value="1"/>
</dbReference>
<dbReference type="InterPro" id="IPR000674">
    <property type="entry name" value="Ald_Oxase/Xan_DH_a/b"/>
</dbReference>
<evidence type="ECO:0000313" key="3">
    <source>
        <dbReference type="Proteomes" id="UP000596929"/>
    </source>
</evidence>
<dbReference type="Proteomes" id="UP000596929">
    <property type="component" value="Unassembled WGS sequence"/>
</dbReference>
<evidence type="ECO:0000313" key="2">
    <source>
        <dbReference type="EMBL" id="MBC5628759.1"/>
    </source>
</evidence>
<dbReference type="InterPro" id="IPR037165">
    <property type="entry name" value="AldOxase/xan_DH_Mopterin-bd_sf"/>
</dbReference>
<dbReference type="InterPro" id="IPR016208">
    <property type="entry name" value="Ald_Oxase/xanthine_DH-like"/>
</dbReference>
<gene>
    <name evidence="2" type="ORF">H8S20_07640</name>
</gene>
<keyword evidence="3" id="KW-1185">Reference proteome</keyword>
<dbReference type="InterPro" id="IPR036856">
    <property type="entry name" value="Ald_Oxase/Xan_DH_a/b_sf"/>
</dbReference>
<reference evidence="2 3" key="1">
    <citation type="submission" date="2020-08" db="EMBL/GenBank/DDBJ databases">
        <title>Genome public.</title>
        <authorList>
            <person name="Liu C."/>
            <person name="Sun Q."/>
        </authorList>
    </citation>
    <scope>NUCLEOTIDE SEQUENCE [LARGE SCALE GENOMIC DNA]</scope>
    <source>
        <strain evidence="2 3">NSJ-6</strain>
    </source>
</reference>
<dbReference type="Pfam" id="PF01315">
    <property type="entry name" value="Ald_Xan_dh_C"/>
    <property type="match status" value="1"/>
</dbReference>
<dbReference type="InterPro" id="IPR008274">
    <property type="entry name" value="AldOxase/xan_DH_MoCoBD1"/>
</dbReference>
<protein>
    <submittedName>
        <fullName evidence="2">Molybdopterin-dependent oxidoreductase</fullName>
    </submittedName>
</protein>
<feature type="domain" description="Aldehyde oxidase/xanthine dehydrogenase a/b hammerhead" evidence="1">
    <location>
        <begin position="18"/>
        <end position="124"/>
    </location>
</feature>
<dbReference type="Pfam" id="PF02738">
    <property type="entry name" value="MoCoBD_1"/>
    <property type="match status" value="1"/>
</dbReference>
<dbReference type="Gene3D" id="3.90.1170.50">
    <property type="entry name" value="Aldehyde oxidase/xanthine dehydrogenase, a/b hammerhead"/>
    <property type="match status" value="1"/>
</dbReference>
<dbReference type="PANTHER" id="PTHR11908:SF157">
    <property type="entry name" value="XANTHINE DEHYDROGENASE SUBUNIT D-RELATED"/>
    <property type="match status" value="1"/>
</dbReference>
<organism evidence="2 3">
    <name type="scientific">Clostridium hominis</name>
    <dbReference type="NCBI Taxonomy" id="2763036"/>
    <lineage>
        <taxon>Bacteria</taxon>
        <taxon>Bacillati</taxon>
        <taxon>Bacillota</taxon>
        <taxon>Clostridia</taxon>
        <taxon>Eubacteriales</taxon>
        <taxon>Clostridiaceae</taxon>
        <taxon>Clostridium</taxon>
    </lineage>
</organism>
<dbReference type="SUPFAM" id="SSF54665">
    <property type="entry name" value="CO dehydrogenase molybdoprotein N-domain-like"/>
    <property type="match status" value="1"/>
</dbReference>
<dbReference type="RefSeq" id="WP_186859719.1">
    <property type="nucleotide sequence ID" value="NZ_JACOOO010000014.1"/>
</dbReference>
<accession>A0ABR7DBJ6</accession>
<dbReference type="Gene3D" id="3.30.365.10">
    <property type="entry name" value="Aldehyde oxidase/xanthine dehydrogenase, molybdopterin binding domain"/>
    <property type="match status" value="3"/>
</dbReference>
<dbReference type="PANTHER" id="PTHR11908">
    <property type="entry name" value="XANTHINE DEHYDROGENASE"/>
    <property type="match status" value="1"/>
</dbReference>
<dbReference type="SUPFAM" id="SSF56003">
    <property type="entry name" value="Molybdenum cofactor-binding domain"/>
    <property type="match status" value="1"/>
</dbReference>
<comment type="caution">
    <text evidence="2">The sequence shown here is derived from an EMBL/GenBank/DDBJ whole genome shotgun (WGS) entry which is preliminary data.</text>
</comment>
<name>A0ABR7DBJ6_9CLOT</name>
<proteinExistence type="predicted"/>
<dbReference type="EMBL" id="JACOOO010000014">
    <property type="protein sequence ID" value="MBC5628759.1"/>
    <property type="molecule type" value="Genomic_DNA"/>
</dbReference>
<evidence type="ECO:0000259" key="1">
    <source>
        <dbReference type="SMART" id="SM01008"/>
    </source>
</evidence>